<evidence type="ECO:0000313" key="1">
    <source>
        <dbReference type="EMBL" id="OBY33714.1"/>
    </source>
</evidence>
<dbReference type="PATRIC" id="fig|354243.3.peg.437"/>
<gene>
    <name evidence="1" type="ORF">ACT18_02065</name>
</gene>
<evidence type="ECO:0000313" key="2">
    <source>
        <dbReference type="Proteomes" id="UP000092668"/>
    </source>
</evidence>
<proteinExistence type="predicted"/>
<dbReference type="OrthoDB" id="3292498at2"/>
<dbReference type="EMBL" id="LFOE01000001">
    <property type="protein sequence ID" value="OBY33714.1"/>
    <property type="molecule type" value="Genomic_DNA"/>
</dbReference>
<reference evidence="1 2" key="1">
    <citation type="submission" date="2015-06" db="EMBL/GenBank/DDBJ databases">
        <title>Genome sequence of Mycobacterium kumamotonense strain Roo.</title>
        <authorList>
            <person name="Greninger A.L."/>
            <person name="Cunningham G."/>
            <person name="Miller S."/>
        </authorList>
    </citation>
    <scope>NUCLEOTIDE SEQUENCE [LARGE SCALE GENOMIC DNA]</scope>
    <source>
        <strain evidence="1 2">Roo</strain>
    </source>
</reference>
<dbReference type="InterPro" id="IPR012349">
    <property type="entry name" value="Split_barrel_FMN-bd"/>
</dbReference>
<evidence type="ECO:0008006" key="3">
    <source>
        <dbReference type="Google" id="ProtNLM"/>
    </source>
</evidence>
<name>A0A1B8SLZ2_9MYCO</name>
<accession>A0A1B8SLZ2</accession>
<dbReference type="RefSeq" id="WP_019736368.1">
    <property type="nucleotide sequence ID" value="NZ_LFOE01000001.1"/>
</dbReference>
<dbReference type="AlphaFoldDB" id="A0A1B8SLZ2"/>
<organism evidence="1 2">
    <name type="scientific">Mycolicibacter kumamotonensis</name>
    <dbReference type="NCBI Taxonomy" id="354243"/>
    <lineage>
        <taxon>Bacteria</taxon>
        <taxon>Bacillati</taxon>
        <taxon>Actinomycetota</taxon>
        <taxon>Actinomycetes</taxon>
        <taxon>Mycobacteriales</taxon>
        <taxon>Mycobacteriaceae</taxon>
        <taxon>Mycolicibacter</taxon>
    </lineage>
</organism>
<sequence>MGFGGPARMFIRAFNAVTTSLVTAPLLGSRLGRRLTMISYTGRRSGQTFSLPVGYWRSGDHVTIGVALPDAKTWWRNFSGDGAPLKIRLDGADRSGHAVAERDEQGRVKVVVRLDPR</sequence>
<dbReference type="STRING" id="354243.BST28_22305"/>
<keyword evidence="2" id="KW-1185">Reference proteome</keyword>
<dbReference type="Proteomes" id="UP000092668">
    <property type="component" value="Unassembled WGS sequence"/>
</dbReference>
<dbReference type="Gene3D" id="2.30.110.10">
    <property type="entry name" value="Electron Transport, Fmn-binding Protein, Chain A"/>
    <property type="match status" value="1"/>
</dbReference>
<protein>
    <recommendedName>
        <fullName evidence="3">Nitroreductase family deazaflavin-dependent oxidoreductase</fullName>
    </recommendedName>
</protein>
<comment type="caution">
    <text evidence="1">The sequence shown here is derived from an EMBL/GenBank/DDBJ whole genome shotgun (WGS) entry which is preliminary data.</text>
</comment>